<accession>A0ABS6U3A0</accession>
<keyword evidence="1" id="KW-1133">Transmembrane helix</keyword>
<comment type="caution">
    <text evidence="3">The sequence shown here is derived from an EMBL/GenBank/DDBJ whole genome shotgun (WGS) entry which is preliminary data.</text>
</comment>
<keyword evidence="1" id="KW-0812">Transmembrane</keyword>
<evidence type="ECO:0000259" key="2">
    <source>
        <dbReference type="Pfam" id="PF04239"/>
    </source>
</evidence>
<name>A0ABS6U3A0_9PSEU</name>
<keyword evidence="4" id="KW-1185">Reference proteome</keyword>
<dbReference type="PANTHER" id="PTHR34582">
    <property type="entry name" value="UPF0702 TRANSMEMBRANE PROTEIN YCAP"/>
    <property type="match status" value="1"/>
</dbReference>
<feature type="transmembrane region" description="Helical" evidence="1">
    <location>
        <begin position="53"/>
        <end position="75"/>
    </location>
</feature>
<protein>
    <submittedName>
        <fullName evidence="3">DUF421 domain-containing protein</fullName>
    </submittedName>
</protein>
<evidence type="ECO:0000313" key="4">
    <source>
        <dbReference type="Proteomes" id="UP000694300"/>
    </source>
</evidence>
<proteinExistence type="predicted"/>
<sequence length="159" mass="17481">MEIIVRAVVLFGFLWLITRVAGRATLGELSTFQLLLYVTMGDLVQQSITQQDYSVTSGVLAVSVFALLTIAISWVNARSPRLRPLTHGIPVIILRAGEPLLEQMRRERLSVDDLMAAAREKGIRRLTQVDLAVLETDGKISFFTDESDSAGAPERPSVG</sequence>
<gene>
    <name evidence="3" type="ORF">I4I82_03255</name>
</gene>
<dbReference type="EMBL" id="JADQDF010000001">
    <property type="protein sequence ID" value="MBW0126698.1"/>
    <property type="molecule type" value="Genomic_DNA"/>
</dbReference>
<dbReference type="Pfam" id="PF04239">
    <property type="entry name" value="DUF421"/>
    <property type="match status" value="1"/>
</dbReference>
<reference evidence="3 4" key="1">
    <citation type="submission" date="2020-11" db="EMBL/GenBank/DDBJ databases">
        <title>Pseudonocardia abyssalis sp. nov. and Pseudonocardia oceani sp. nov., description and phylogenomic analysis of two novel actinomycetes isolated from the deep Southern Ocean.</title>
        <authorList>
            <person name="Parra J."/>
        </authorList>
    </citation>
    <scope>NUCLEOTIDE SEQUENCE [LARGE SCALE GENOMIC DNA]</scope>
    <source>
        <strain evidence="4">KRD185</strain>
    </source>
</reference>
<dbReference type="Proteomes" id="UP000694300">
    <property type="component" value="Unassembled WGS sequence"/>
</dbReference>
<evidence type="ECO:0000256" key="1">
    <source>
        <dbReference type="SAM" id="Phobius"/>
    </source>
</evidence>
<dbReference type="InterPro" id="IPR007353">
    <property type="entry name" value="DUF421"/>
</dbReference>
<dbReference type="PANTHER" id="PTHR34582:SF6">
    <property type="entry name" value="UPF0702 TRANSMEMBRANE PROTEIN YCAP"/>
    <property type="match status" value="1"/>
</dbReference>
<organism evidence="3 4">
    <name type="scientific">Pseudonocardia oceani</name>
    <dbReference type="NCBI Taxonomy" id="2792013"/>
    <lineage>
        <taxon>Bacteria</taxon>
        <taxon>Bacillati</taxon>
        <taxon>Actinomycetota</taxon>
        <taxon>Actinomycetes</taxon>
        <taxon>Pseudonocardiales</taxon>
        <taxon>Pseudonocardiaceae</taxon>
        <taxon>Pseudonocardia</taxon>
    </lineage>
</organism>
<dbReference type="RefSeq" id="WP_218588766.1">
    <property type="nucleotide sequence ID" value="NZ_JADQDE010000031.1"/>
</dbReference>
<keyword evidence="1" id="KW-0472">Membrane</keyword>
<feature type="domain" description="YetF C-terminal" evidence="2">
    <location>
        <begin position="78"/>
        <end position="147"/>
    </location>
</feature>
<evidence type="ECO:0000313" key="3">
    <source>
        <dbReference type="EMBL" id="MBW0126698.1"/>
    </source>
</evidence>